<dbReference type="GO" id="GO:0005886">
    <property type="term" value="C:plasma membrane"/>
    <property type="evidence" value="ECO:0007669"/>
    <property type="project" value="TreeGrafter"/>
</dbReference>
<evidence type="ECO:0000256" key="2">
    <source>
        <dbReference type="ARBA" id="ARBA00022692"/>
    </source>
</evidence>
<feature type="transmembrane region" description="Helical" evidence="5">
    <location>
        <begin position="65"/>
        <end position="87"/>
    </location>
</feature>
<sequence length="378" mass="40755">MTSPSPRALFRRTAAAEACAIPEISDGYNQPLHVGALFIILAVSLGACAFPIAAVKMPRLRIPPVFFFLGRHFGTGVLAATALVHLLPTAYLSLHDPCLPRFWNETYPAMPGALCLAAIFMIVIAEMLLRPGTNCCAMPAAMMEPSSYARVVAGYEGSGERKDPDALHGSTGRQLQQVPAHSANVDAIERARSPLKSRDVSDEQSLPMLWAPDQKHKKDMAQCLLLELGILFHSVFIGMALSVATGDDFLVLLIAISFHQTFEGLALGSRIAALTWKPEDYQPWLMALAYGCTTPIGQAIGLATHTFYSPESQTGLILVGVMNAISGGLLLWASLVELIMEDFLSDESWKILRGGRRVVACLLVFAGAFAMSLVGAWA</sequence>
<evidence type="ECO:0000256" key="5">
    <source>
        <dbReference type="SAM" id="Phobius"/>
    </source>
</evidence>
<feature type="transmembrane region" description="Helical" evidence="5">
    <location>
        <begin position="224"/>
        <end position="243"/>
    </location>
</feature>
<dbReference type="STRING" id="503106.A0A218Z7Z1"/>
<feature type="transmembrane region" description="Helical" evidence="5">
    <location>
        <begin position="314"/>
        <end position="336"/>
    </location>
</feature>
<feature type="transmembrane region" description="Helical" evidence="5">
    <location>
        <begin position="249"/>
        <end position="272"/>
    </location>
</feature>
<name>A0A218Z7Z1_9HELO</name>
<dbReference type="Pfam" id="PF02535">
    <property type="entry name" value="Zip"/>
    <property type="match status" value="1"/>
</dbReference>
<proteinExistence type="predicted"/>
<dbReference type="InterPro" id="IPR003689">
    <property type="entry name" value="ZIP"/>
</dbReference>
<gene>
    <name evidence="6" type="ORF">B2J93_670</name>
</gene>
<keyword evidence="3 5" id="KW-1133">Transmembrane helix</keyword>
<evidence type="ECO:0000256" key="3">
    <source>
        <dbReference type="ARBA" id="ARBA00022989"/>
    </source>
</evidence>
<evidence type="ECO:0000256" key="4">
    <source>
        <dbReference type="ARBA" id="ARBA00023136"/>
    </source>
</evidence>
<dbReference type="EMBL" id="MZNU01000127">
    <property type="protein sequence ID" value="OWP04191.1"/>
    <property type="molecule type" value="Genomic_DNA"/>
</dbReference>
<dbReference type="GO" id="GO:0005385">
    <property type="term" value="F:zinc ion transmembrane transporter activity"/>
    <property type="evidence" value="ECO:0007669"/>
    <property type="project" value="TreeGrafter"/>
</dbReference>
<feature type="transmembrane region" description="Helical" evidence="5">
    <location>
        <begin position="284"/>
        <end position="308"/>
    </location>
</feature>
<reference evidence="6 7" key="1">
    <citation type="submission" date="2017-04" db="EMBL/GenBank/DDBJ databases">
        <title>Draft genome sequence of Marssonina coronaria NL1: causal agent of apple blotch.</title>
        <authorList>
            <person name="Cheng Q."/>
        </authorList>
    </citation>
    <scope>NUCLEOTIDE SEQUENCE [LARGE SCALE GENOMIC DNA]</scope>
    <source>
        <strain evidence="6 7">NL1</strain>
    </source>
</reference>
<dbReference type="Proteomes" id="UP000242519">
    <property type="component" value="Unassembled WGS sequence"/>
</dbReference>
<evidence type="ECO:0000313" key="7">
    <source>
        <dbReference type="Proteomes" id="UP000242519"/>
    </source>
</evidence>
<dbReference type="AlphaFoldDB" id="A0A218Z7Z1"/>
<protein>
    <submittedName>
        <fullName evidence="6">Uncharacterized protein</fullName>
    </submittedName>
</protein>
<dbReference type="InParanoid" id="A0A218Z7Z1"/>
<evidence type="ECO:0000313" key="6">
    <source>
        <dbReference type="EMBL" id="OWP04191.1"/>
    </source>
</evidence>
<feature type="transmembrane region" description="Helical" evidence="5">
    <location>
        <begin position="32"/>
        <end position="53"/>
    </location>
</feature>
<dbReference type="PANTHER" id="PTHR11040:SF55">
    <property type="entry name" value="MEMBRANE ZINC ION TRANSPORTER, PUTATIVE (AFU_ORTHOLOGUE AFUA_6G00470)-RELATED"/>
    <property type="match status" value="1"/>
</dbReference>
<feature type="transmembrane region" description="Helical" evidence="5">
    <location>
        <begin position="357"/>
        <end position="377"/>
    </location>
</feature>
<dbReference type="OrthoDB" id="448280at2759"/>
<comment type="subcellular location">
    <subcellularLocation>
        <location evidence="1">Membrane</location>
        <topology evidence="1">Multi-pass membrane protein</topology>
    </subcellularLocation>
</comment>
<evidence type="ECO:0000256" key="1">
    <source>
        <dbReference type="ARBA" id="ARBA00004141"/>
    </source>
</evidence>
<organism evidence="6 7">
    <name type="scientific">Diplocarpon coronariae</name>
    <dbReference type="NCBI Taxonomy" id="2795749"/>
    <lineage>
        <taxon>Eukaryota</taxon>
        <taxon>Fungi</taxon>
        <taxon>Dikarya</taxon>
        <taxon>Ascomycota</taxon>
        <taxon>Pezizomycotina</taxon>
        <taxon>Leotiomycetes</taxon>
        <taxon>Helotiales</taxon>
        <taxon>Drepanopezizaceae</taxon>
        <taxon>Diplocarpon</taxon>
    </lineage>
</organism>
<accession>A0A218Z7Z1</accession>
<comment type="caution">
    <text evidence="6">The sequence shown here is derived from an EMBL/GenBank/DDBJ whole genome shotgun (WGS) entry which is preliminary data.</text>
</comment>
<keyword evidence="2 5" id="KW-0812">Transmembrane</keyword>
<dbReference type="PANTHER" id="PTHR11040">
    <property type="entry name" value="ZINC/IRON TRANSPORTER"/>
    <property type="match status" value="1"/>
</dbReference>
<keyword evidence="7" id="KW-1185">Reference proteome</keyword>
<keyword evidence="4 5" id="KW-0472">Membrane</keyword>
<feature type="transmembrane region" description="Helical" evidence="5">
    <location>
        <begin position="107"/>
        <end position="129"/>
    </location>
</feature>